<keyword evidence="2" id="KW-1185">Reference proteome</keyword>
<name>A0A8G0ZYP7_9RHOB</name>
<gene>
    <name evidence="1" type="ORF">JO391_08125</name>
</gene>
<sequence length="45" mass="4776">MSPDFLLSLDSLARLIGFGLPPGLRALFGAVEPPPPSDRAREARA</sequence>
<evidence type="ECO:0000313" key="1">
    <source>
        <dbReference type="EMBL" id="QYZ71451.1"/>
    </source>
</evidence>
<dbReference type="KEGG" id="nsm:JO391_08125"/>
<dbReference type="EMBL" id="CP069370">
    <property type="protein sequence ID" value="QYZ71451.1"/>
    <property type="molecule type" value="Genomic_DNA"/>
</dbReference>
<dbReference type="Proteomes" id="UP000826300">
    <property type="component" value="Chromosome"/>
</dbReference>
<proteinExistence type="predicted"/>
<evidence type="ECO:0000313" key="2">
    <source>
        <dbReference type="Proteomes" id="UP000826300"/>
    </source>
</evidence>
<dbReference type="AlphaFoldDB" id="A0A8G0ZYP7"/>
<organism evidence="1 2">
    <name type="scientific">Neotabrizicola shimadae</name>
    <dbReference type="NCBI Taxonomy" id="2807096"/>
    <lineage>
        <taxon>Bacteria</taxon>
        <taxon>Pseudomonadati</taxon>
        <taxon>Pseudomonadota</taxon>
        <taxon>Alphaproteobacteria</taxon>
        <taxon>Rhodobacterales</taxon>
        <taxon>Paracoccaceae</taxon>
        <taxon>Neotabrizicola</taxon>
    </lineage>
</organism>
<accession>A0A8G0ZYP7</accession>
<dbReference type="RefSeq" id="WP_220663997.1">
    <property type="nucleotide sequence ID" value="NZ_CP069370.1"/>
</dbReference>
<protein>
    <submittedName>
        <fullName evidence="1">Uncharacterized protein</fullName>
    </submittedName>
</protein>
<reference evidence="1" key="1">
    <citation type="submission" date="2021-02" db="EMBL/GenBank/DDBJ databases">
        <title>Rhodobacter shimadae sp. nov., an aerobic anoxygenic phototrophic bacterium isolated from a hot spring.</title>
        <authorList>
            <person name="Muramatsu S."/>
            <person name="Haruta S."/>
            <person name="Hirose S."/>
            <person name="Hanada S."/>
        </authorList>
    </citation>
    <scope>NUCLEOTIDE SEQUENCE</scope>
    <source>
        <strain evidence="1">N10</strain>
    </source>
</reference>